<dbReference type="Pfam" id="PF04542">
    <property type="entry name" value="Sigma70_r2"/>
    <property type="match status" value="1"/>
</dbReference>
<keyword evidence="4" id="KW-0804">Transcription</keyword>
<keyword evidence="2" id="KW-0731">Sigma factor</keyword>
<dbReference type="SUPFAM" id="SSF88946">
    <property type="entry name" value="Sigma2 domain of RNA polymerase sigma factors"/>
    <property type="match status" value="1"/>
</dbReference>
<dbReference type="PANTHER" id="PTHR43133:SF8">
    <property type="entry name" value="RNA POLYMERASE SIGMA FACTOR HI_1459-RELATED"/>
    <property type="match status" value="1"/>
</dbReference>
<dbReference type="InterPro" id="IPR039425">
    <property type="entry name" value="RNA_pol_sigma-70-like"/>
</dbReference>
<evidence type="ECO:0000256" key="4">
    <source>
        <dbReference type="ARBA" id="ARBA00023163"/>
    </source>
</evidence>
<dbReference type="Proteomes" id="UP001272242">
    <property type="component" value="Unassembled WGS sequence"/>
</dbReference>
<sequence length="294" mass="33166">MFNPFSEVVDGDSADGELVERARSGDRAALEQLVRRHQAWVYNIAVRMVFRPQDAEEVTQEVLVKAVTRLSTFQGGSRFRTWLYRIAANHVLNMKRRGGELRPQTFASYAAAVNDTPDQDLPDPKSVPVDVPLLVEEAKLTCTTGMLLCLDRKQRLVFTLGEILGVADSVGADVLEMSADNFRQCLARARRDLYQFMHGQCGLVNADNPCRCPKKTKGFIAGGHVDPDRLLFVPLHARRIKEAAADTVREVESVLDRQYADIYRGHPFLEPPDQAEWLRRVLDRPDVRTALHLD</sequence>
<keyword evidence="7" id="KW-1185">Reference proteome</keyword>
<dbReference type="InterPro" id="IPR007627">
    <property type="entry name" value="RNA_pol_sigma70_r2"/>
</dbReference>
<dbReference type="InterPro" id="IPR014284">
    <property type="entry name" value="RNA_pol_sigma-70_dom"/>
</dbReference>
<keyword evidence="3" id="KW-0238">DNA-binding</keyword>
<dbReference type="NCBIfam" id="TIGR02937">
    <property type="entry name" value="sigma70-ECF"/>
    <property type="match status" value="1"/>
</dbReference>
<proteinExistence type="predicted"/>
<keyword evidence="1" id="KW-0805">Transcription regulation</keyword>
<dbReference type="EMBL" id="JAXBLV010000200">
    <property type="protein sequence ID" value="MDY3561776.1"/>
    <property type="molecule type" value="Genomic_DNA"/>
</dbReference>
<dbReference type="RefSeq" id="WP_320688125.1">
    <property type="nucleotide sequence ID" value="NZ_JAXBLV010000200.1"/>
</dbReference>
<evidence type="ECO:0000313" key="7">
    <source>
        <dbReference type="Proteomes" id="UP001272242"/>
    </source>
</evidence>
<gene>
    <name evidence="6" type="ORF">R5W23_003204</name>
</gene>
<comment type="caution">
    <text evidence="6">The sequence shown here is derived from an EMBL/GenBank/DDBJ whole genome shotgun (WGS) entry which is preliminary data.</text>
</comment>
<dbReference type="PANTHER" id="PTHR43133">
    <property type="entry name" value="RNA POLYMERASE ECF-TYPE SIGMA FACTO"/>
    <property type="match status" value="1"/>
</dbReference>
<reference evidence="7" key="1">
    <citation type="journal article" date="2023" name="Mar. Drugs">
        <title>Gemmata algarum, a Novel Planctomycete Isolated from an Algal Mat, Displays Antimicrobial Activity.</title>
        <authorList>
            <person name="Kumar G."/>
            <person name="Kallscheuer N."/>
            <person name="Kashif M."/>
            <person name="Ahamad S."/>
            <person name="Jagadeeshwari U."/>
            <person name="Pannikurungottu S."/>
            <person name="Haufschild T."/>
            <person name="Kabuu M."/>
            <person name="Sasikala C."/>
            <person name="Jogler C."/>
            <person name="Ramana C."/>
        </authorList>
    </citation>
    <scope>NUCLEOTIDE SEQUENCE [LARGE SCALE GENOMIC DNA]</scope>
    <source>
        <strain evidence="7">JC673</strain>
    </source>
</reference>
<name>A0ABU5F7D5_9BACT</name>
<evidence type="ECO:0000256" key="3">
    <source>
        <dbReference type="ARBA" id="ARBA00023125"/>
    </source>
</evidence>
<evidence type="ECO:0000256" key="1">
    <source>
        <dbReference type="ARBA" id="ARBA00023015"/>
    </source>
</evidence>
<evidence type="ECO:0000313" key="6">
    <source>
        <dbReference type="EMBL" id="MDY3561776.1"/>
    </source>
</evidence>
<protein>
    <submittedName>
        <fullName evidence="6">RNA polymerase sigma factor</fullName>
    </submittedName>
</protein>
<accession>A0ABU5F7D5</accession>
<evidence type="ECO:0000256" key="2">
    <source>
        <dbReference type="ARBA" id="ARBA00023082"/>
    </source>
</evidence>
<organism evidence="6 7">
    <name type="scientific">Gemmata algarum</name>
    <dbReference type="NCBI Taxonomy" id="2975278"/>
    <lineage>
        <taxon>Bacteria</taxon>
        <taxon>Pseudomonadati</taxon>
        <taxon>Planctomycetota</taxon>
        <taxon>Planctomycetia</taxon>
        <taxon>Gemmatales</taxon>
        <taxon>Gemmataceae</taxon>
        <taxon>Gemmata</taxon>
    </lineage>
</organism>
<feature type="domain" description="RNA polymerase sigma-70 region 2" evidence="5">
    <location>
        <begin position="33"/>
        <end position="97"/>
    </location>
</feature>
<dbReference type="InterPro" id="IPR013325">
    <property type="entry name" value="RNA_pol_sigma_r2"/>
</dbReference>
<dbReference type="Gene3D" id="1.10.1740.10">
    <property type="match status" value="1"/>
</dbReference>
<evidence type="ECO:0000259" key="5">
    <source>
        <dbReference type="Pfam" id="PF04542"/>
    </source>
</evidence>